<sequence>MPDVHEPVRPWQRRLVTGLALLVAIHSALLMLWLAPSSPIRDLVGSRNLASYVDPYFQQDVDTVDPSVQFVDESFQVRALVKDGTAKAKPTKWVDLTKEDVHDARFNPNPARVHLIARRLATNLNRSMFALEPQQRKIVRESKASDSTTARAAALNEAGDNPAVVQNYMAYDQMATQFASLYATSKWEGTIVQLQFKVGRRSVPEYSKRHDTKIEDIDYLWFSFGWRPRFHGSLEAQSPFDKYVRG</sequence>
<accession>A0ABU1UMZ5</accession>
<feature type="transmembrane region" description="Helical" evidence="1">
    <location>
        <begin position="15"/>
        <end position="35"/>
    </location>
</feature>
<comment type="caution">
    <text evidence="2">The sequence shown here is derived from an EMBL/GenBank/DDBJ whole genome shotgun (WGS) entry which is preliminary data.</text>
</comment>
<evidence type="ECO:0000313" key="2">
    <source>
        <dbReference type="EMBL" id="MDR7086533.1"/>
    </source>
</evidence>
<keyword evidence="1" id="KW-1133">Transmembrane helix</keyword>
<gene>
    <name evidence="2" type="ORF">J2X11_001372</name>
</gene>
<protein>
    <submittedName>
        <fullName evidence="2">Uncharacterized protein</fullName>
    </submittedName>
</protein>
<evidence type="ECO:0000313" key="3">
    <source>
        <dbReference type="Proteomes" id="UP001257739"/>
    </source>
</evidence>
<dbReference type="RefSeq" id="WP_309968538.1">
    <property type="nucleotide sequence ID" value="NZ_JAVDWH010000001.1"/>
</dbReference>
<organism evidence="2 3">
    <name type="scientific">Aeromicrobium panaciterrae</name>
    <dbReference type="NCBI Taxonomy" id="363861"/>
    <lineage>
        <taxon>Bacteria</taxon>
        <taxon>Bacillati</taxon>
        <taxon>Actinomycetota</taxon>
        <taxon>Actinomycetes</taxon>
        <taxon>Propionibacteriales</taxon>
        <taxon>Nocardioidaceae</taxon>
        <taxon>Aeromicrobium</taxon>
    </lineage>
</organism>
<dbReference type="Pfam" id="PF19136">
    <property type="entry name" value="DUF5819"/>
    <property type="match status" value="1"/>
</dbReference>
<dbReference type="EMBL" id="JAVDWH010000001">
    <property type="protein sequence ID" value="MDR7086533.1"/>
    <property type="molecule type" value="Genomic_DNA"/>
</dbReference>
<proteinExistence type="predicted"/>
<dbReference type="InterPro" id="IPR043857">
    <property type="entry name" value="DUF5819"/>
</dbReference>
<keyword evidence="1" id="KW-0472">Membrane</keyword>
<keyword evidence="1" id="KW-0812">Transmembrane</keyword>
<dbReference type="Proteomes" id="UP001257739">
    <property type="component" value="Unassembled WGS sequence"/>
</dbReference>
<keyword evidence="3" id="KW-1185">Reference proteome</keyword>
<reference evidence="2 3" key="1">
    <citation type="submission" date="2023-07" db="EMBL/GenBank/DDBJ databases">
        <title>Sorghum-associated microbial communities from plants grown in Nebraska, USA.</title>
        <authorList>
            <person name="Schachtman D."/>
        </authorList>
    </citation>
    <scope>NUCLEOTIDE SEQUENCE [LARGE SCALE GENOMIC DNA]</scope>
    <source>
        <strain evidence="2 3">BE248</strain>
    </source>
</reference>
<evidence type="ECO:0000256" key="1">
    <source>
        <dbReference type="SAM" id="Phobius"/>
    </source>
</evidence>
<name>A0ABU1UMZ5_9ACTN</name>